<feature type="transmembrane region" description="Helical" evidence="1">
    <location>
        <begin position="142"/>
        <end position="162"/>
    </location>
</feature>
<protein>
    <recommendedName>
        <fullName evidence="4">ABC transporter permease</fullName>
    </recommendedName>
</protein>
<name>A0A255Y5G7_9SPHN</name>
<dbReference type="EMBL" id="NOXT01000130">
    <property type="protein sequence ID" value="OYQ23670.1"/>
    <property type="molecule type" value="Genomic_DNA"/>
</dbReference>
<comment type="caution">
    <text evidence="2">The sequence shown here is derived from an EMBL/GenBank/DDBJ whole genome shotgun (WGS) entry which is preliminary data.</text>
</comment>
<keyword evidence="1" id="KW-0472">Membrane</keyword>
<proteinExistence type="predicted"/>
<feature type="transmembrane region" description="Helical" evidence="1">
    <location>
        <begin position="254"/>
        <end position="277"/>
    </location>
</feature>
<feature type="transmembrane region" description="Helical" evidence="1">
    <location>
        <begin position="425"/>
        <end position="447"/>
    </location>
</feature>
<dbReference type="InterPro" id="IPR021913">
    <property type="entry name" value="DUF3526"/>
</dbReference>
<dbReference type="Pfam" id="PF12040">
    <property type="entry name" value="DUF3526"/>
    <property type="match status" value="1"/>
</dbReference>
<dbReference type="OrthoDB" id="6016419at2"/>
<evidence type="ECO:0008006" key="4">
    <source>
        <dbReference type="Google" id="ProtNLM"/>
    </source>
</evidence>
<dbReference type="PANTHER" id="PTHR43471">
    <property type="entry name" value="ABC TRANSPORTER PERMEASE"/>
    <property type="match status" value="1"/>
</dbReference>
<dbReference type="Proteomes" id="UP000216991">
    <property type="component" value="Unassembled WGS sequence"/>
</dbReference>
<evidence type="ECO:0000313" key="3">
    <source>
        <dbReference type="Proteomes" id="UP000216991"/>
    </source>
</evidence>
<dbReference type="RefSeq" id="WP_094475323.1">
    <property type="nucleotide sequence ID" value="NZ_NOXT01000130.1"/>
</dbReference>
<dbReference type="GO" id="GO:0140359">
    <property type="term" value="F:ABC-type transporter activity"/>
    <property type="evidence" value="ECO:0007669"/>
    <property type="project" value="InterPro"/>
</dbReference>
<gene>
    <name evidence="2" type="ORF">CHU93_16980</name>
</gene>
<keyword evidence="1" id="KW-1133">Transmembrane helix</keyword>
<evidence type="ECO:0000256" key="1">
    <source>
        <dbReference type="SAM" id="Phobius"/>
    </source>
</evidence>
<dbReference type="GO" id="GO:0005886">
    <property type="term" value="C:plasma membrane"/>
    <property type="evidence" value="ECO:0007669"/>
    <property type="project" value="UniProtKB-SubCell"/>
</dbReference>
<organism evidence="2 3">
    <name type="scientific">Sandarakinorhabdus cyanobacteriorum</name>
    <dbReference type="NCBI Taxonomy" id="1981098"/>
    <lineage>
        <taxon>Bacteria</taxon>
        <taxon>Pseudomonadati</taxon>
        <taxon>Pseudomonadota</taxon>
        <taxon>Alphaproteobacteria</taxon>
        <taxon>Sphingomonadales</taxon>
        <taxon>Sphingosinicellaceae</taxon>
        <taxon>Sandarakinorhabdus</taxon>
    </lineage>
</organism>
<accession>A0A255Y5G7</accession>
<feature type="transmembrane region" description="Helical" evidence="1">
    <location>
        <begin position="221"/>
        <end position="242"/>
    </location>
</feature>
<evidence type="ECO:0000313" key="2">
    <source>
        <dbReference type="EMBL" id="OYQ23670.1"/>
    </source>
</evidence>
<keyword evidence="1" id="KW-0812">Transmembrane</keyword>
<reference evidence="2 3" key="1">
    <citation type="submission" date="2017-07" db="EMBL/GenBank/DDBJ databases">
        <title>Sandarakinorhabdus cyanobacteriorum sp. nov., a novel bacterium isolated from cyanobacterial aggregates in a eutrophic lake.</title>
        <authorList>
            <person name="Cai H."/>
        </authorList>
    </citation>
    <scope>NUCLEOTIDE SEQUENCE [LARGE SCALE GENOMIC DNA]</scope>
    <source>
        <strain evidence="2 3">TH057</strain>
    </source>
</reference>
<dbReference type="AlphaFoldDB" id="A0A255Y5G7"/>
<sequence length="456" mass="47040">MTALARPSLLAMEGRWLLRSRLALAVLAVLMGAIILALANGRALLAAQLASRAAASSELAEADARLRAGMARGMPAADAVLLPIRVRMPVIAPLPPLIDASAGQAPLAPDAGAAGLRSRADTLFARSTLENPELLMRGGLDLGFVVLVIAPLLLVVLGHGMIPADRDSGALRLVLAQGGGVGRLLLARSLPRLALVLAPIALALLWLGLSGPDLPGRTTALIWWGLIALASLLLWWALVLLVNSLRSSADAAALALVAIWALFTLVLPALLTALVGLAQPLPSRYAVIAKARAAEVAATAQWDNDHAEAVSDELASRRDALARTLDVTGKVAAAIAPIMADHAARRAGRQETLDQLALLAPPMLAAQALARAAGSDAGAVAQVQDAAAAHVAQLRAALARLATRPQPMTPADLDRLPRFVAPAPAAPPLGALAWLLALASGLLLAAVRQINRLQPD</sequence>
<keyword evidence="3" id="KW-1185">Reference proteome</keyword>
<feature type="transmembrane region" description="Helical" evidence="1">
    <location>
        <begin position="193"/>
        <end position="209"/>
    </location>
</feature>